<comment type="caution">
    <text evidence="2">The sequence shown here is derived from an EMBL/GenBank/DDBJ whole genome shotgun (WGS) entry which is preliminary data.</text>
</comment>
<keyword evidence="1" id="KW-0812">Transmembrane</keyword>
<accession>A0AA37UIN5</accession>
<feature type="transmembrane region" description="Helical" evidence="1">
    <location>
        <begin position="48"/>
        <end position="68"/>
    </location>
</feature>
<dbReference type="NCBIfam" id="NF041681">
    <property type="entry name" value="HGxxPAAW"/>
    <property type="match status" value="1"/>
</dbReference>
<proteinExistence type="predicted"/>
<reference evidence="2 3" key="1">
    <citation type="journal article" date="2014" name="Int. J. Syst. Evol. Microbiol.">
        <title>Complete genome sequence of Corynebacterium casei LMG S-19264T (=DSM 44701T), isolated from a smear-ripened cheese.</title>
        <authorList>
            <consortium name="US DOE Joint Genome Institute (JGI-PGF)"/>
            <person name="Walter F."/>
            <person name="Albersmeier A."/>
            <person name="Kalinowski J."/>
            <person name="Ruckert C."/>
        </authorList>
    </citation>
    <scope>NUCLEOTIDE SEQUENCE [LARGE SCALE GENOMIC DNA]</scope>
    <source>
        <strain evidence="2 3">NBRC 112289</strain>
    </source>
</reference>
<keyword evidence="3" id="KW-1185">Reference proteome</keyword>
<feature type="transmembrane region" description="Helical" evidence="1">
    <location>
        <begin position="15"/>
        <end position="36"/>
    </location>
</feature>
<sequence>MSTEPEEPGHGHSPAAWTAVVIMLVGFTIGTIAFFLVGTVPEFANASWIVWASAGIVLVGLLVGWAMAKAGYGAKGPKYSPKAH</sequence>
<organism evidence="2 3">
    <name type="scientific">Arenivirga flava</name>
    <dbReference type="NCBI Taxonomy" id="1930060"/>
    <lineage>
        <taxon>Bacteria</taxon>
        <taxon>Bacillati</taxon>
        <taxon>Actinomycetota</taxon>
        <taxon>Actinomycetes</taxon>
        <taxon>Micrococcales</taxon>
        <taxon>Microbacteriaceae</taxon>
        <taxon>Arenivirga</taxon>
    </lineage>
</organism>
<keyword evidence="1" id="KW-1133">Transmembrane helix</keyword>
<dbReference type="InterPro" id="IPR046550">
    <property type="entry name" value="DUF6704"/>
</dbReference>
<keyword evidence="1" id="KW-0472">Membrane</keyword>
<dbReference type="RefSeq" id="WP_284230278.1">
    <property type="nucleotide sequence ID" value="NZ_BSUL01000001.1"/>
</dbReference>
<dbReference type="Pfam" id="PF20447">
    <property type="entry name" value="DUF6704"/>
    <property type="match status" value="1"/>
</dbReference>
<gene>
    <name evidence="2" type="ORF">GCM10025874_08280</name>
</gene>
<dbReference type="Proteomes" id="UP001157160">
    <property type="component" value="Unassembled WGS sequence"/>
</dbReference>
<dbReference type="AlphaFoldDB" id="A0AA37UIN5"/>
<protein>
    <submittedName>
        <fullName evidence="2">Uncharacterized protein</fullName>
    </submittedName>
</protein>
<dbReference type="EMBL" id="BSUL01000001">
    <property type="protein sequence ID" value="GMA27575.1"/>
    <property type="molecule type" value="Genomic_DNA"/>
</dbReference>
<name>A0AA37UIN5_9MICO</name>
<evidence type="ECO:0000313" key="3">
    <source>
        <dbReference type="Proteomes" id="UP001157160"/>
    </source>
</evidence>
<evidence type="ECO:0000313" key="2">
    <source>
        <dbReference type="EMBL" id="GMA27575.1"/>
    </source>
</evidence>
<evidence type="ECO:0000256" key="1">
    <source>
        <dbReference type="SAM" id="Phobius"/>
    </source>
</evidence>